<evidence type="ECO:0000313" key="2">
    <source>
        <dbReference type="EMBL" id="TDX01640.1"/>
    </source>
</evidence>
<comment type="caution">
    <text evidence="2">The sequence shown here is derived from an EMBL/GenBank/DDBJ whole genome shotgun (WGS) entry which is preliminary data.</text>
</comment>
<protein>
    <submittedName>
        <fullName evidence="2">Uncharacterized protein</fullName>
    </submittedName>
</protein>
<accession>A0A4R8DTL4</accession>
<keyword evidence="3" id="KW-1185">Reference proteome</keyword>
<keyword evidence="1" id="KW-0812">Transmembrane</keyword>
<keyword evidence="1" id="KW-0472">Membrane</keyword>
<proteinExistence type="predicted"/>
<keyword evidence="1" id="KW-1133">Transmembrane helix</keyword>
<dbReference type="Proteomes" id="UP000294498">
    <property type="component" value="Unassembled WGS sequence"/>
</dbReference>
<feature type="transmembrane region" description="Helical" evidence="1">
    <location>
        <begin position="73"/>
        <end position="94"/>
    </location>
</feature>
<dbReference type="RefSeq" id="WP_133994284.1">
    <property type="nucleotide sequence ID" value="NZ_SODV01000001.1"/>
</dbReference>
<evidence type="ECO:0000313" key="3">
    <source>
        <dbReference type="Proteomes" id="UP000294498"/>
    </source>
</evidence>
<dbReference type="EMBL" id="SODV01000001">
    <property type="protein sequence ID" value="TDX01640.1"/>
    <property type="molecule type" value="Genomic_DNA"/>
</dbReference>
<dbReference type="AlphaFoldDB" id="A0A4R8DTL4"/>
<feature type="transmembrane region" description="Helical" evidence="1">
    <location>
        <begin position="42"/>
        <end position="64"/>
    </location>
</feature>
<gene>
    <name evidence="2" type="ORF">EDB95_2681</name>
</gene>
<feature type="transmembrane region" description="Helical" evidence="1">
    <location>
        <begin position="12"/>
        <end position="36"/>
    </location>
</feature>
<name>A0A4R8DTL4_9BACT</name>
<sequence>MSREFYNCIKAAFKVGIIAAVINLIWFIAARIIFLIDYPSVKWYFVLIATMLPILLGGVVYYLIYTVTRYHRIVFVIGSMVLLVCSLLAGPLSPILPDGSPSTKDFMILTIPMHCVAAFMAAFALPVWNHLNPPAPQAEHA</sequence>
<feature type="transmembrane region" description="Helical" evidence="1">
    <location>
        <begin position="106"/>
        <end position="128"/>
    </location>
</feature>
<evidence type="ECO:0000256" key="1">
    <source>
        <dbReference type="SAM" id="Phobius"/>
    </source>
</evidence>
<reference evidence="2 3" key="1">
    <citation type="submission" date="2019-03" db="EMBL/GenBank/DDBJ databases">
        <title>Genomic Encyclopedia of Type Strains, Phase IV (KMG-IV): sequencing the most valuable type-strain genomes for metagenomic binning, comparative biology and taxonomic classification.</title>
        <authorList>
            <person name="Goeker M."/>
        </authorList>
    </citation>
    <scope>NUCLEOTIDE SEQUENCE [LARGE SCALE GENOMIC DNA]</scope>
    <source>
        <strain evidence="2 3">DSM 100059</strain>
    </source>
</reference>
<organism evidence="2 3">
    <name type="scientific">Dinghuibacter silviterrae</name>
    <dbReference type="NCBI Taxonomy" id="1539049"/>
    <lineage>
        <taxon>Bacteria</taxon>
        <taxon>Pseudomonadati</taxon>
        <taxon>Bacteroidota</taxon>
        <taxon>Chitinophagia</taxon>
        <taxon>Chitinophagales</taxon>
        <taxon>Chitinophagaceae</taxon>
        <taxon>Dinghuibacter</taxon>
    </lineage>
</organism>